<feature type="compositionally biased region" description="Polar residues" evidence="1">
    <location>
        <begin position="686"/>
        <end position="696"/>
    </location>
</feature>
<feature type="region of interest" description="Disordered" evidence="1">
    <location>
        <begin position="671"/>
        <end position="697"/>
    </location>
</feature>
<dbReference type="Gene3D" id="1.10.220.20">
    <property type="match status" value="1"/>
</dbReference>
<dbReference type="GO" id="GO:0005085">
    <property type="term" value="F:guanyl-nucleotide exchange factor activity"/>
    <property type="evidence" value="ECO:0007669"/>
    <property type="project" value="InterPro"/>
</dbReference>
<gene>
    <name evidence="3" type="ORF">TA11135</name>
</gene>
<dbReference type="GeneID" id="3862883"/>
<dbReference type="VEuPathDB" id="PiroplasmaDB:TA11135"/>
<dbReference type="InterPro" id="IPR023394">
    <property type="entry name" value="Sec7_C_sf"/>
</dbReference>
<feature type="domain" description="SEC7" evidence="2">
    <location>
        <begin position="538"/>
        <end position="943"/>
    </location>
</feature>
<evidence type="ECO:0000313" key="3">
    <source>
        <dbReference type="EMBL" id="CAI76876.1"/>
    </source>
</evidence>
<feature type="compositionally biased region" description="Low complexity" evidence="1">
    <location>
        <begin position="852"/>
        <end position="863"/>
    </location>
</feature>
<accession>Q4U8H7</accession>
<feature type="region of interest" description="Disordered" evidence="1">
    <location>
        <begin position="461"/>
        <end position="484"/>
    </location>
</feature>
<dbReference type="PROSITE" id="PS50190">
    <property type="entry name" value="SEC7"/>
    <property type="match status" value="1"/>
</dbReference>
<keyword evidence="4" id="KW-1185">Reference proteome</keyword>
<dbReference type="InterPro" id="IPR000904">
    <property type="entry name" value="Sec7_dom"/>
</dbReference>
<dbReference type="InterPro" id="IPR032691">
    <property type="entry name" value="Mon2/Sec7/BIG1-like_HUS"/>
</dbReference>
<dbReference type="GO" id="GO:0032012">
    <property type="term" value="P:regulation of ARF protein signal transduction"/>
    <property type="evidence" value="ECO:0007669"/>
    <property type="project" value="InterPro"/>
</dbReference>
<feature type="region of interest" description="Disordered" evidence="1">
    <location>
        <begin position="1632"/>
        <end position="1653"/>
    </location>
</feature>
<evidence type="ECO:0000313" key="4">
    <source>
        <dbReference type="Proteomes" id="UP000001950"/>
    </source>
</evidence>
<organism evidence="3 4">
    <name type="scientific">Theileria annulata</name>
    <dbReference type="NCBI Taxonomy" id="5874"/>
    <lineage>
        <taxon>Eukaryota</taxon>
        <taxon>Sar</taxon>
        <taxon>Alveolata</taxon>
        <taxon>Apicomplexa</taxon>
        <taxon>Aconoidasida</taxon>
        <taxon>Piroplasmida</taxon>
        <taxon>Theileriidae</taxon>
        <taxon>Theileria</taxon>
    </lineage>
</organism>
<dbReference type="PANTHER" id="PTHR10663:SF388">
    <property type="entry name" value="GOLGI-SPECIFIC BREFELDIN A-RESISTANCE GUANINE NUCLEOTIDE EXCHANGE FACTOR 1"/>
    <property type="match status" value="1"/>
</dbReference>
<dbReference type="OMA" id="YKCQISI"/>
<dbReference type="InParanoid" id="Q4U8H7"/>
<reference evidence="3 4" key="1">
    <citation type="journal article" date="2005" name="Science">
        <title>Genome of the host-cell transforming parasite Theileria annulata compared with T. parva.</title>
        <authorList>
            <person name="Pain A."/>
            <person name="Renauld H."/>
            <person name="Berriman M."/>
            <person name="Murphy L."/>
            <person name="Yeats C.A."/>
            <person name="Weir W."/>
            <person name="Kerhornou A."/>
            <person name="Aslett M."/>
            <person name="Bishop R."/>
            <person name="Bouchier C."/>
            <person name="Cochet M."/>
            <person name="Coulson R.M.R."/>
            <person name="Cronin A."/>
            <person name="de Villiers E.P."/>
            <person name="Fraser A."/>
            <person name="Fosker N."/>
            <person name="Gardner M."/>
            <person name="Goble A."/>
            <person name="Griffiths-Jones S."/>
            <person name="Harris D.E."/>
            <person name="Katzer F."/>
            <person name="Larke N."/>
            <person name="Lord A."/>
            <person name="Maser P."/>
            <person name="McKellar S."/>
            <person name="Mooney P."/>
            <person name="Morton F."/>
            <person name="Nene V."/>
            <person name="O'Neil S."/>
            <person name="Price C."/>
            <person name="Quail M.A."/>
            <person name="Rabbinowitsch E."/>
            <person name="Rawlings N.D."/>
            <person name="Rutter S."/>
            <person name="Saunders D."/>
            <person name="Seeger K."/>
            <person name="Shah T."/>
            <person name="Squares R."/>
            <person name="Squares S."/>
            <person name="Tivey A."/>
            <person name="Walker A.R."/>
            <person name="Woodward J."/>
            <person name="Dobbelaere D.A.E."/>
            <person name="Langsley G."/>
            <person name="Rajandream M.A."/>
            <person name="McKeever D."/>
            <person name="Shiels B."/>
            <person name="Tait A."/>
            <person name="Barrell B.G."/>
            <person name="Hall N."/>
        </authorList>
    </citation>
    <scope>NUCLEOTIDE SEQUENCE [LARGE SCALE GENOMIC DNA]</scope>
    <source>
        <strain evidence="4">Ankara</strain>
    </source>
</reference>
<dbReference type="SMART" id="SM00222">
    <property type="entry name" value="Sec7"/>
    <property type="match status" value="1"/>
</dbReference>
<dbReference type="STRING" id="5874.Q4U8H7"/>
<feature type="region of interest" description="Disordered" evidence="1">
    <location>
        <begin position="825"/>
        <end position="866"/>
    </location>
</feature>
<protein>
    <submittedName>
        <fullName evidence="3">Vesicle trafficking protein (SEC7 homologue), putative</fullName>
    </submittedName>
</protein>
<dbReference type="GO" id="GO:0016192">
    <property type="term" value="P:vesicle-mediated transport"/>
    <property type="evidence" value="ECO:0007669"/>
    <property type="project" value="UniProtKB-ARBA"/>
</dbReference>
<feature type="compositionally biased region" description="Basic and acidic residues" evidence="1">
    <location>
        <begin position="676"/>
        <end position="685"/>
    </location>
</feature>
<proteinExistence type="predicted"/>
<dbReference type="GO" id="GO:0005737">
    <property type="term" value="C:cytoplasm"/>
    <property type="evidence" value="ECO:0007669"/>
    <property type="project" value="UniProtKB-ARBA"/>
</dbReference>
<dbReference type="SUPFAM" id="SSF48425">
    <property type="entry name" value="Sec7 domain"/>
    <property type="match status" value="2"/>
</dbReference>
<dbReference type="InterPro" id="IPR035999">
    <property type="entry name" value="Sec7_dom_sf"/>
</dbReference>
<feature type="compositionally biased region" description="Polar residues" evidence="1">
    <location>
        <begin position="825"/>
        <end position="844"/>
    </location>
</feature>
<dbReference type="GO" id="GO:0012505">
    <property type="term" value="C:endomembrane system"/>
    <property type="evidence" value="ECO:0007669"/>
    <property type="project" value="UniProtKB-ARBA"/>
</dbReference>
<dbReference type="KEGG" id="tan:TA11135"/>
<dbReference type="Proteomes" id="UP000001950">
    <property type="component" value="Chromosome 4"/>
</dbReference>
<dbReference type="OrthoDB" id="18431at2759"/>
<dbReference type="EMBL" id="CR940353">
    <property type="protein sequence ID" value="CAI76876.1"/>
    <property type="molecule type" value="Genomic_DNA"/>
</dbReference>
<dbReference type="eggNOG" id="KOG0928">
    <property type="taxonomic scope" value="Eukaryota"/>
</dbReference>
<feature type="compositionally biased region" description="Low complexity" evidence="1">
    <location>
        <begin position="471"/>
        <end position="484"/>
    </location>
</feature>
<name>Q4U8H7_THEAN</name>
<evidence type="ECO:0000259" key="2">
    <source>
        <dbReference type="PROSITE" id="PS50190"/>
    </source>
</evidence>
<dbReference type="Gene3D" id="1.10.1000.11">
    <property type="entry name" value="Arf Nucleotide-binding Site Opener,domain 2"/>
    <property type="match status" value="2"/>
</dbReference>
<dbReference type="RefSeq" id="XP_953501.1">
    <property type="nucleotide sequence ID" value="XM_948408.1"/>
</dbReference>
<feature type="compositionally biased region" description="Basic and acidic residues" evidence="1">
    <location>
        <begin position="1637"/>
        <end position="1653"/>
    </location>
</feature>
<sequence length="1865" mass="214459">MKERPVSQEDTINRNNTYRNGNLSIQTIKQDAYNVLSVLKSYVNNISGYSATSNLVPILGTDFSVLKTNEQRLIKKFKKLTSVSVTEERKYLELEHLQPFFEVFKTFDTRYVKLLIICVESLANLARNDLLCFEEKDASLLVNKIFTEVLNVFANVLELKEDFLLLKTFDCFEHLFRSYYGNLITNENMYNLLKLILSLLSNRNRNAFFKKVFYTKAIDLLLSAFGNTQKYGGQNKELYRRVNTVCLFLSLMSGISIRFNSLGYYIEDSYLCLGDKDTMLVLRSHLTPILTNLSSVPTNFSEFADDMRRMSLLLFNNAIECKMLDLSNVNLVPILQSHFSHSLYKLFFTESITLYSLVLRSFWNLYISFRFYLKSQVELFLNHMITSVMNQISTAKRSRIDILEMNLEFLEELSKNSYLLLEMYLNYDCDVKCSNLFNLFAKCLVMCLSINNESEFNANKFDHSKSKKGPAKNNTKKTTTQYKSTTNASENLPQLNLEMFSLNVLQNIVKFAIADQTLYSNPNPNNCSNYQTSREEDDKIKEKNYKETMMKCSLEFNNSKADEWIESAKNLGVLSKYCTENEVALFLKCSPELDLKKVGEYLATHKNPKFMDMVRANFCELNHFSGVPIVMAIRTFLSSFRLPGESQQIERLIEAFAKIYFKSQPLVNDQESEVSNAKHESKDLNGTKTENPSLISEDSEQNELKLARWVIQEDFYHKHRPIQQKCSQFDFSGDDSSNCSDLETSGSFEGCTNNHNHSGDVDKTDEATNSCFDYTMASNWTNNVDMYKYFLSNEVESLICRQNYEKICQYLKNTPVTMETQSTINDINNNGETETNRSSFNNVAPVSESGKPTNSSSNPTLNSQVGNEKVKLEHKPGFAYIQDYNAIFVLCYSIIMLNTDLHNSQIKNKMKLEDFIRNNRGTNDGKNFPSEFLQDIYKTIKYHEIKLHSSLTLNNSTHYEPYLWSDYVLPRQKQLSPYVQLTTTDNIYEVSDEKIRKEKAGLMLLSKLTDGGFNANFRLHLFEVLLNNKILEFLDQLFSYCRNVQLLKKTVELFWLIVSLALKYSRHDLVNKVFQLPSIDVSYSMGYKCQISISFILNMLAVCSEYFDESSWQKMLDIVTGFYCLNLLPPTFAALDGDHRLFASNTYADLSVPSIRFKRITDKKSNGWLVGLSNLMVFTKGSSPEALKALNKYNVEGEDAETFLFLFDVQASSDDLVQNKFFDVYLLRNKFSPVYSSEDEATINNVTKTLSSESDREELLPPILTYINLRLAFLNIYKLDDLFTGAILTCNHDSFKLFLSVIMDNILSHSSDGGKYCDRYSDGERDKDGFGSILDPNHSELDQFRDNITSIFNLGIFSRLTLLTLTNSYNNQDNSDDINEVNGTNGNDKKRMVLTYFIELFYIVARKMVVKNSVKYLPTREGLYQFFNLSLEESLKRFDSKVPLDDKLPNYVTFILLNLVFWFIDHHNTHRDLESPSSNRFIEHGNSKNLQNNTDKTQKLVPKDGAEVIINVSGWLLHLFINFDNSFFGLYLEPFEKLLYNLADSYCLSRNVYMVSLVLCSIQRMVNPHLPFGAETLKLATTKTSTSILTLLLRRSKCVTYKNPLVAKLAAQTLLSIALFMNINSTLPSAKQNNYYKEQKQTNRDENKNKEDKDKYTENLLAIQLLIEFEAFANDENKENLEHLWLLSVHCLSIIFSIGPHEISNEAMKGLNKLLLQQPYPKSKSTLTSQISRIFDYILSPMVTLNFCYPLPKQIQSNLSNKDEKEFDKNTDTNEKNKTGDYTILGPFSTNEDGVESLWMSGVMNEYLNNFAFKDFDDLATRKATATNLICHALLSKLTQVLSEQCEPVDPEVLKTSASSLECLL</sequence>
<evidence type="ECO:0000256" key="1">
    <source>
        <dbReference type="SAM" id="MobiDB-lite"/>
    </source>
</evidence>
<dbReference type="Pfam" id="PF01369">
    <property type="entry name" value="Sec7"/>
    <property type="match status" value="2"/>
</dbReference>
<dbReference type="Pfam" id="PF12783">
    <property type="entry name" value="Sec7-like_HUS"/>
    <property type="match status" value="1"/>
</dbReference>
<dbReference type="PANTHER" id="PTHR10663">
    <property type="entry name" value="GUANYL-NUCLEOTIDE EXCHANGE FACTOR"/>
    <property type="match status" value="1"/>
</dbReference>